<comment type="caution">
    <text evidence="10">The sequence shown here is derived from an EMBL/GenBank/DDBJ whole genome shotgun (WGS) entry which is preliminary data.</text>
</comment>
<keyword evidence="5 8" id="KW-0472">Membrane</keyword>
<dbReference type="InterPro" id="IPR000539">
    <property type="entry name" value="Frizzled/Smoothened_7TM"/>
</dbReference>
<dbReference type="InterPro" id="IPR017981">
    <property type="entry name" value="GPCR_2-like_7TM"/>
</dbReference>
<evidence type="ECO:0000256" key="5">
    <source>
        <dbReference type="ARBA" id="ARBA00023136"/>
    </source>
</evidence>
<gene>
    <name evidence="10" type="ORF">EWB00_004787</name>
</gene>
<dbReference type="OrthoDB" id="10064659at2759"/>
<comment type="subcellular location">
    <subcellularLocation>
        <location evidence="1">Membrane</location>
        <topology evidence="1">Multi-pass membrane protein</topology>
    </subcellularLocation>
</comment>
<proteinExistence type="inferred from homology"/>
<evidence type="ECO:0000313" key="10">
    <source>
        <dbReference type="EMBL" id="TNN11176.1"/>
    </source>
</evidence>
<dbReference type="GO" id="GO:0016020">
    <property type="term" value="C:membrane"/>
    <property type="evidence" value="ECO:0007669"/>
    <property type="project" value="UniProtKB-SubCell"/>
</dbReference>
<dbReference type="SMART" id="SM01330">
    <property type="entry name" value="Frizzled"/>
    <property type="match status" value="1"/>
</dbReference>
<dbReference type="Proteomes" id="UP000311919">
    <property type="component" value="Unassembled WGS sequence"/>
</dbReference>
<feature type="compositionally biased region" description="Low complexity" evidence="7">
    <location>
        <begin position="1830"/>
        <end position="1847"/>
    </location>
</feature>
<evidence type="ECO:0000259" key="9">
    <source>
        <dbReference type="PROSITE" id="PS50261"/>
    </source>
</evidence>
<dbReference type="Pfam" id="PF01534">
    <property type="entry name" value="Frizzled"/>
    <property type="match status" value="1"/>
</dbReference>
<feature type="compositionally biased region" description="Polar residues" evidence="7">
    <location>
        <begin position="1077"/>
        <end position="1086"/>
    </location>
</feature>
<name>A0A4Z2D3Y7_SCHJA</name>
<accession>A0A4Z2D3Y7</accession>
<evidence type="ECO:0000256" key="7">
    <source>
        <dbReference type="SAM" id="MobiDB-lite"/>
    </source>
</evidence>
<feature type="compositionally biased region" description="Basic residues" evidence="7">
    <location>
        <begin position="1031"/>
        <end position="1043"/>
    </location>
</feature>
<feature type="transmembrane region" description="Helical" evidence="8">
    <location>
        <begin position="183"/>
        <end position="201"/>
    </location>
</feature>
<keyword evidence="4 8" id="KW-1133">Transmembrane helix</keyword>
<evidence type="ECO:0000256" key="1">
    <source>
        <dbReference type="ARBA" id="ARBA00004141"/>
    </source>
</evidence>
<dbReference type="STRING" id="6182.A0A4Z2D3Y7"/>
<keyword evidence="3 8" id="KW-0812">Transmembrane</keyword>
<feature type="region of interest" description="Disordered" evidence="7">
    <location>
        <begin position="1610"/>
        <end position="1634"/>
    </location>
</feature>
<evidence type="ECO:0000256" key="4">
    <source>
        <dbReference type="ARBA" id="ARBA00022989"/>
    </source>
</evidence>
<dbReference type="PANTHER" id="PTHR42264">
    <property type="entry name" value="EPHRIN_REC_LIKE DOMAIN-CONTAINING PROTEIN"/>
    <property type="match status" value="1"/>
</dbReference>
<feature type="region of interest" description="Disordered" evidence="7">
    <location>
        <begin position="1026"/>
        <end position="1095"/>
    </location>
</feature>
<feature type="transmembrane region" description="Helical" evidence="8">
    <location>
        <begin position="221"/>
        <end position="244"/>
    </location>
</feature>
<reference evidence="10 11" key="1">
    <citation type="submission" date="2019-03" db="EMBL/GenBank/DDBJ databases">
        <title>An improved genome assembly of the fluke Schistosoma japonicum.</title>
        <authorList>
            <person name="Hu W."/>
            <person name="Luo F."/>
            <person name="Yin M."/>
            <person name="Mo X."/>
            <person name="Sun C."/>
            <person name="Wu Q."/>
            <person name="Zhu B."/>
            <person name="Xiang M."/>
            <person name="Wang J."/>
            <person name="Wang Y."/>
            <person name="Zhang T."/>
            <person name="Xu B."/>
            <person name="Zheng H."/>
            <person name="Feng Z."/>
        </authorList>
    </citation>
    <scope>NUCLEOTIDE SEQUENCE [LARGE SCALE GENOMIC DNA]</scope>
    <source>
        <strain evidence="10">HuSjv2</strain>
        <tissue evidence="10">Worms</tissue>
    </source>
</reference>
<keyword evidence="6" id="KW-0675">Receptor</keyword>
<dbReference type="GO" id="GO:0004888">
    <property type="term" value="F:transmembrane signaling receptor activity"/>
    <property type="evidence" value="ECO:0007669"/>
    <property type="project" value="InterPro"/>
</dbReference>
<dbReference type="EMBL" id="SKCS01000309">
    <property type="protein sequence ID" value="TNN11176.1"/>
    <property type="molecule type" value="Genomic_DNA"/>
</dbReference>
<sequence length="1921" mass="212944">MVECVCLNPHHNHNHSRRHYHHPTSSQNYRQYKCGSFTSIPLDSLIDLLSYDCLNSCIYPSPCFPILKPLISQILWIQLFSDDKYLFIHNVDTIGTAVNDDNYKRDHDNAEVVDDVDIDNDDALDGHSLNTMSNFYVTNHTANTTIPAATTCSHMKSLMLKHGVIISSSMHNQTINTQPQTTCLHLLALAIPLVFTLIILTAAEIDGNSLSGICSVGLINIWARVGLLLIPITLCLVIKFYYFIQLILQFMKLRHKFLLSSFRVDHKIAQRLVRYSLFYIIFLIFLLGLWLFSICIHTYIYLNEPVWLESQRLLFLCRIRYRLLGLDELAAVNVCVGAASSYESDDTLLSASAFNIHSRHMPLGGNSFFMNGVSIDSHHSSQSVSDLLLIKSSDLQHQQYQKQQRASQSVQQTNNNEGKTTRISTYLPIEEMSVRKPSVGPVLLHLLLYFAINLLYNSMILLDPSVKRSWWYLLKRVIFWCQWKKQKFSQSLRQQQHHVRAQQYTRRRDSHQNPHHLYVDNVADDYDGNYNGEINLGIKDKTDYLIKSYLNNITIGFSWWDPGFFTIPTPILSSNDLWIKWNTLLYSNEEHMKQLMRKQNIVASSLLSSKQDSELVQCKSSLPAGNNNSVNNTTLLNNCTNIHDADADNENTGNRCNITDFHVTPDQFNCVMNSLETLLLVATPNDLLECPQHLSTLLSKLILSSNTDCLKQSFLDQQHSQLPSTSSSALTNNISNNNLESALFILRQLYQLSSSTNMVTANCPQDNFIATNIATNTTTSSSSSSSHSKNASNFIGNICSNHQSELNSSVNLPGSHLFNNSLSHDSNLQATLTAAVAYEHYQKQLSDLTTNIMRRRSRHKRLLSGRSSIRRHSQSHSLSTNGVFLPNFTTSMGFKTNGTNSSTCSTEMNPAVKQPFNTILTGTTTTTTAAVSSFSSSSSCLPRRGSFNFLQAAASIIAAAAASTSNTDSIKYNNNSTFNSRRRLSQSGLSGTDAFSTHHLDSSSGAASAFGGSQISSTSIRSALTSVGISNRHRHHRRRKNNHTRPSSTSEALLTNNINNNISTENELKPNIDDSIGVSSAKHSSTAANNNNNIHNMGSRISSLRSISCASSSGAESYNSYRLLINQAGASWRELWRTRMLLMHVLRWAENVAPFMQSNNSTNSSNNVNSNVIHNECSKSQISLLNCFDTSTNNNSVDCVKTTLITSTSVTNTPTTVPACNCNDNRSNTFSVGHQLPIFNPISSKIDETSDFNAQLVQLIISLIEKQRQPVDSRTESQSKLDIESQLPTNLLGTKCADEQASQYPTNSDTTITNSSGINYTENHFIGQTYPLTSIDPMMAAAFAAATAAATVALQQQHQRQNQQAFRQSSSFNSTSPADGGVITSGKPTTINNNYINQFNPSVGISSNNVINNQFCNDLYPFMTQWTSGSGSLGPLPQDVLHSSTSLSNNLSHFVTKNTSPYSQDDYLSPGVLSSTFSHHRPPPYNSNSLRFHAPYSNGHNNNNNQSSSTHCINTEGSYHHHLMPSNSGYATNISDNHHQCTAAPDLLIDHNQLSTGSRDKYINNPSSCSRLFTGGQQQSQPQQLPVNPLFGCFHHSVNSTVTPSTDILQVPSSASNSQQNKQANASTNPFNILPRSSFYTEPNSTDTILISSQNTGFEPNVNLLLANSFSKTAVQGDNLSVNNDSDAFNSEDEIISVNDEDNVIEMDKSLCPNESVESDIKQQRKQLLTYTPNQFNTYEQHMIASITNPNTYFMPNFINSNLHHLTAIESTIVTTTLTSMTTYPHSSHPLSPYSNMIMQTKRNIYNVSPDDGEMSSVSQSASQIVPCESSQSPSSSCTDSSSSSPSKLLPKLNPYELNHIVTDSLYSSTGHQKHTTNAEDNHADDVPALTTLLPSDKNQSSSHDDINDVKIVDETIKSTM</sequence>
<organism evidence="10 11">
    <name type="scientific">Schistosoma japonicum</name>
    <name type="common">Blood fluke</name>
    <dbReference type="NCBI Taxonomy" id="6182"/>
    <lineage>
        <taxon>Eukaryota</taxon>
        <taxon>Metazoa</taxon>
        <taxon>Spiralia</taxon>
        <taxon>Lophotrochozoa</taxon>
        <taxon>Platyhelminthes</taxon>
        <taxon>Trematoda</taxon>
        <taxon>Digenea</taxon>
        <taxon>Strigeidida</taxon>
        <taxon>Schistosomatoidea</taxon>
        <taxon>Schistosomatidae</taxon>
        <taxon>Schistosoma</taxon>
    </lineage>
</organism>
<keyword evidence="11" id="KW-1185">Reference proteome</keyword>
<comment type="similarity">
    <text evidence="2">Belongs to the G-protein coupled receptor Fz/Smo family.</text>
</comment>
<dbReference type="Gene3D" id="1.20.1070.10">
    <property type="entry name" value="Rhodopsin 7-helix transmembrane proteins"/>
    <property type="match status" value="1"/>
</dbReference>
<dbReference type="GO" id="GO:0007166">
    <property type="term" value="P:cell surface receptor signaling pathway"/>
    <property type="evidence" value="ECO:0007669"/>
    <property type="project" value="InterPro"/>
</dbReference>
<evidence type="ECO:0000256" key="8">
    <source>
        <dbReference type="SAM" id="Phobius"/>
    </source>
</evidence>
<feature type="domain" description="G-protein coupled receptors family 2 profile 2" evidence="9">
    <location>
        <begin position="184"/>
        <end position="289"/>
    </location>
</feature>
<evidence type="ECO:0000256" key="6">
    <source>
        <dbReference type="ARBA" id="ARBA00023170"/>
    </source>
</evidence>
<feature type="region of interest" description="Disordered" evidence="7">
    <location>
        <begin position="1807"/>
        <end position="1852"/>
    </location>
</feature>
<protein>
    <submittedName>
        <fullName evidence="10">Smoothened</fullName>
    </submittedName>
</protein>
<evidence type="ECO:0000256" key="2">
    <source>
        <dbReference type="ARBA" id="ARBA00008077"/>
    </source>
</evidence>
<feature type="transmembrane region" description="Helical" evidence="8">
    <location>
        <begin position="277"/>
        <end position="302"/>
    </location>
</feature>
<evidence type="ECO:0000313" key="11">
    <source>
        <dbReference type="Proteomes" id="UP000311919"/>
    </source>
</evidence>
<feature type="region of interest" description="Disordered" evidence="7">
    <location>
        <begin position="1496"/>
        <end position="1516"/>
    </location>
</feature>
<feature type="compositionally biased region" description="Low complexity" evidence="7">
    <location>
        <begin position="1050"/>
        <end position="1065"/>
    </location>
</feature>
<dbReference type="PROSITE" id="PS50261">
    <property type="entry name" value="G_PROTEIN_RECEP_F2_4"/>
    <property type="match status" value="1"/>
</dbReference>
<feature type="compositionally biased region" description="Low complexity" evidence="7">
    <location>
        <begin position="1613"/>
        <end position="1627"/>
    </location>
</feature>
<evidence type="ECO:0000256" key="3">
    <source>
        <dbReference type="ARBA" id="ARBA00022692"/>
    </source>
</evidence>
<feature type="compositionally biased region" description="Low complexity" evidence="7">
    <location>
        <begin position="1497"/>
        <end position="1509"/>
    </location>
</feature>